<protein>
    <submittedName>
        <fullName evidence="3">Uncharacterized protein</fullName>
    </submittedName>
</protein>
<evidence type="ECO:0000313" key="4">
    <source>
        <dbReference type="Proteomes" id="UP000053558"/>
    </source>
</evidence>
<dbReference type="OrthoDB" id="8048523at2759"/>
<evidence type="ECO:0000256" key="1">
    <source>
        <dbReference type="SAM" id="Coils"/>
    </source>
</evidence>
<dbReference type="Gene3D" id="3.80.10.10">
    <property type="entry name" value="Ribonuclease Inhibitor"/>
    <property type="match status" value="1"/>
</dbReference>
<organism evidence="3 4">
    <name type="scientific">Coniophora puteana (strain RWD-64-598)</name>
    <name type="common">Brown rot fungus</name>
    <dbReference type="NCBI Taxonomy" id="741705"/>
    <lineage>
        <taxon>Eukaryota</taxon>
        <taxon>Fungi</taxon>
        <taxon>Dikarya</taxon>
        <taxon>Basidiomycota</taxon>
        <taxon>Agaricomycotina</taxon>
        <taxon>Agaricomycetes</taxon>
        <taxon>Agaricomycetidae</taxon>
        <taxon>Boletales</taxon>
        <taxon>Coniophorineae</taxon>
        <taxon>Coniophoraceae</taxon>
        <taxon>Coniophora</taxon>
    </lineage>
</organism>
<name>A0A5M3MR86_CONPW</name>
<dbReference type="SUPFAM" id="SSF52047">
    <property type="entry name" value="RNI-like"/>
    <property type="match status" value="1"/>
</dbReference>
<evidence type="ECO:0000256" key="2">
    <source>
        <dbReference type="SAM" id="MobiDB-lite"/>
    </source>
</evidence>
<dbReference type="RefSeq" id="XP_007768476.1">
    <property type="nucleotide sequence ID" value="XM_007770286.1"/>
</dbReference>
<dbReference type="AlphaFoldDB" id="A0A5M3MR86"/>
<sequence>MLSRPSRDDSVLLYTRRESKFIDNVPPFLSRPPSPVSSASSSPSSPPPPYEAIPFFNSATPSPHCSGKTSPVYPHSHPERYPSLSALSLARQVNSITAPPSSVSAPRLREALDSLDTQMASLLEKRRELEQQLNHVVRSQSPIQNLPEELLGLIFVAGVFNVGDDTVLVSTLMLVSRYWKDVVINTPELWSNIVIGPHDSLEKASRRLSRSKSVPLDITINFGPRPGEWGSDVTANIVGAMDLFRSALWRARSFRLSVSNRTHAHSALAHWQEGAPHLETVSIRVLNSLEEVAEPSQSFSLFNGYTPRLRSCDFASYNFGWDRRILCDLKVLQLDGYWEECAPSLGTLLDILRSCPKLEELVLRHMSDVDADEVATFEREFRSQATVDLSRLTKLSLHYCGWSRTRSILSRLSFPNLKVLVMSFLDNLTPILEQLQQQSRTSLPLSHLRIDSCSFDEQKLVGLLSSLDSLLTLELVDMTEVSCFVLRNLGNPPHSCPWICPKLKTLSLDGCTSIEWEDLRDLVECRLSGRTSTSDLFAPLLSEATSISASARLQISSEPSLPNHALVPCQLLCIDITRCPQISKEMVQWLRMYVRDVHCEPTKGTWGEAILP</sequence>
<keyword evidence="1" id="KW-0175">Coiled coil</keyword>
<reference evidence="4" key="1">
    <citation type="journal article" date="2012" name="Science">
        <title>The Paleozoic origin of enzymatic lignin decomposition reconstructed from 31 fungal genomes.</title>
        <authorList>
            <person name="Floudas D."/>
            <person name="Binder M."/>
            <person name="Riley R."/>
            <person name="Barry K."/>
            <person name="Blanchette R.A."/>
            <person name="Henrissat B."/>
            <person name="Martinez A.T."/>
            <person name="Otillar R."/>
            <person name="Spatafora J.W."/>
            <person name="Yadav J.S."/>
            <person name="Aerts A."/>
            <person name="Benoit I."/>
            <person name="Boyd A."/>
            <person name="Carlson A."/>
            <person name="Copeland A."/>
            <person name="Coutinho P.M."/>
            <person name="de Vries R.P."/>
            <person name="Ferreira P."/>
            <person name="Findley K."/>
            <person name="Foster B."/>
            <person name="Gaskell J."/>
            <person name="Glotzer D."/>
            <person name="Gorecki P."/>
            <person name="Heitman J."/>
            <person name="Hesse C."/>
            <person name="Hori C."/>
            <person name="Igarashi K."/>
            <person name="Jurgens J.A."/>
            <person name="Kallen N."/>
            <person name="Kersten P."/>
            <person name="Kohler A."/>
            <person name="Kuees U."/>
            <person name="Kumar T.K.A."/>
            <person name="Kuo A."/>
            <person name="LaButti K."/>
            <person name="Larrondo L.F."/>
            <person name="Lindquist E."/>
            <person name="Ling A."/>
            <person name="Lombard V."/>
            <person name="Lucas S."/>
            <person name="Lundell T."/>
            <person name="Martin R."/>
            <person name="McLaughlin D.J."/>
            <person name="Morgenstern I."/>
            <person name="Morin E."/>
            <person name="Murat C."/>
            <person name="Nagy L.G."/>
            <person name="Nolan M."/>
            <person name="Ohm R.A."/>
            <person name="Patyshakuliyeva A."/>
            <person name="Rokas A."/>
            <person name="Ruiz-Duenas F.J."/>
            <person name="Sabat G."/>
            <person name="Salamov A."/>
            <person name="Samejima M."/>
            <person name="Schmutz J."/>
            <person name="Slot J.C."/>
            <person name="St John F."/>
            <person name="Stenlid J."/>
            <person name="Sun H."/>
            <person name="Sun S."/>
            <person name="Syed K."/>
            <person name="Tsang A."/>
            <person name="Wiebenga A."/>
            <person name="Young D."/>
            <person name="Pisabarro A."/>
            <person name="Eastwood D.C."/>
            <person name="Martin F."/>
            <person name="Cullen D."/>
            <person name="Grigoriev I.V."/>
            <person name="Hibbett D.S."/>
        </authorList>
    </citation>
    <scope>NUCLEOTIDE SEQUENCE [LARGE SCALE GENOMIC DNA]</scope>
    <source>
        <strain evidence="4">RWD-64-598 SS2</strain>
    </source>
</reference>
<feature type="region of interest" description="Disordered" evidence="2">
    <location>
        <begin position="24"/>
        <end position="56"/>
    </location>
</feature>
<dbReference type="EMBL" id="JH711578">
    <property type="protein sequence ID" value="EIW81041.1"/>
    <property type="molecule type" value="Genomic_DNA"/>
</dbReference>
<dbReference type="KEGG" id="cput:CONPUDRAFT_165268"/>
<dbReference type="Proteomes" id="UP000053558">
    <property type="component" value="Unassembled WGS sequence"/>
</dbReference>
<gene>
    <name evidence="3" type="ORF">CONPUDRAFT_165268</name>
</gene>
<keyword evidence="4" id="KW-1185">Reference proteome</keyword>
<dbReference type="GeneID" id="19205280"/>
<feature type="coiled-coil region" evidence="1">
    <location>
        <begin position="105"/>
        <end position="139"/>
    </location>
</feature>
<proteinExistence type="predicted"/>
<dbReference type="InterPro" id="IPR032675">
    <property type="entry name" value="LRR_dom_sf"/>
</dbReference>
<dbReference type="OMA" id="MQEDHYS"/>
<evidence type="ECO:0000313" key="3">
    <source>
        <dbReference type="EMBL" id="EIW81041.1"/>
    </source>
</evidence>
<comment type="caution">
    <text evidence="3">The sequence shown here is derived from an EMBL/GenBank/DDBJ whole genome shotgun (WGS) entry which is preliminary data.</text>
</comment>
<accession>A0A5M3MR86</accession>